<comment type="similarity">
    <text evidence="1">Belongs to the peptidase C14A family.</text>
</comment>
<evidence type="ECO:0000313" key="3">
    <source>
        <dbReference type="EMBL" id="ETO01809.1"/>
    </source>
</evidence>
<dbReference type="SMART" id="SM00115">
    <property type="entry name" value="CASc"/>
    <property type="match status" value="1"/>
</dbReference>
<dbReference type="Gene3D" id="2.120.10.80">
    <property type="entry name" value="Kelch-type beta propeller"/>
    <property type="match status" value="1"/>
</dbReference>
<evidence type="ECO:0000256" key="1">
    <source>
        <dbReference type="ARBA" id="ARBA00010134"/>
    </source>
</evidence>
<gene>
    <name evidence="3" type="ORF">RFI_35630</name>
</gene>
<evidence type="ECO:0000259" key="2">
    <source>
        <dbReference type="PROSITE" id="PS50208"/>
    </source>
</evidence>
<dbReference type="PANTHER" id="PTHR22576:SF37">
    <property type="entry name" value="MUCOSA-ASSOCIATED LYMPHOID TISSUE LYMPHOMA TRANSLOCATION PROTEIN 1"/>
    <property type="match status" value="1"/>
</dbReference>
<dbReference type="SUPFAM" id="SSF117281">
    <property type="entry name" value="Kelch motif"/>
    <property type="match status" value="1"/>
</dbReference>
<dbReference type="PROSITE" id="PS50208">
    <property type="entry name" value="CASPASE_P20"/>
    <property type="match status" value="1"/>
</dbReference>
<evidence type="ECO:0000313" key="4">
    <source>
        <dbReference type="Proteomes" id="UP000023152"/>
    </source>
</evidence>
<accession>X6LJL9</accession>
<dbReference type="InterPro" id="IPR029030">
    <property type="entry name" value="Caspase-like_dom_sf"/>
</dbReference>
<dbReference type="InterPro" id="IPR001309">
    <property type="entry name" value="Pept_C14_p20"/>
</dbReference>
<dbReference type="Gene3D" id="3.40.50.1460">
    <property type="match status" value="1"/>
</dbReference>
<feature type="domain" description="Caspase family p20" evidence="2">
    <location>
        <begin position="685"/>
        <end position="749"/>
    </location>
</feature>
<dbReference type="Pfam" id="PF00656">
    <property type="entry name" value="Peptidase_C14"/>
    <property type="match status" value="1"/>
</dbReference>
<dbReference type="InterPro" id="IPR011600">
    <property type="entry name" value="Pept_C14_caspase"/>
</dbReference>
<dbReference type="InterPro" id="IPR015917">
    <property type="entry name" value="Pept_C14A"/>
</dbReference>
<sequence>MRIRELGENIIDLSKLDLAMEKFIKYKKLTSNFMTVLQIYLSTTPTELNAFYEFCNNLDDHYISDMETKFDTLTSKIRDSTLQYTDLELYTNVKWESEMSFLFSNQNTMQQLLETKAKQIQNIATSALFQRHCVVKLADNNNEITLLSFGGNTNIRHTLVMKYVSVGKLNNYNKWVPFTDNHNNRIHIGRDEDYYIGMRAVIGGSNNHLLFITYYYNNISVFNLNTFQFIKHDRLPTDNWIWYHCFVSTSENGQEMTKTKQGKNENKNCRMILFCEKTGLSIDYDEDDNTFQFCKLPVCDDIAPFFRYAYVFVNDTILFFGGWNGKFGDKKIMSKAVHKYSLRKNKWKTFQNTLPSPLFDCAVILNEDNTHVHIIGGRNENKVFVSTHMNAIASEWLSEEEMKGSVQLRAEEEEVEMCFFLFCFEKYKKWMKWWNQRGQRDKAEVIEKFNTMSNVQFREWLLNECKWKNEITKNDISSIRFSIVGYLEFVTLCSLIDYTLYILMCAICNRLIKTTKKMKLINCVFFCSYERKKLIKMKQLTFEELLCQCHHCLEPKDFQKINKENLKLQIVDVKNNIIETDEVVMGEFKNKEPTFKITLIPSQQIVIGKTKTIKNALVVMIAISEYKDSKKWPNLENVKDRDTNNFKSIFKQELNYEFVCNEEPEMNKEDVNEFLADLISTHKLHKNKKEYDALIMIISGHGDEEDVLVTSEGNSIPINEIRSSFDCSRINSLKDCPKIFIIDVCRGNVVPQNAENIPIKGKNNKEQNNMHNDNGFLMIWSTTKGYQVADLSLFSESMKNIIISKYKIGYPLSQMLREIREDIKRKGSGEWYCVESQDTIDYDITFQQRKSV</sequence>
<protein>
    <recommendedName>
        <fullName evidence="2">Caspase family p20 domain-containing protein</fullName>
    </recommendedName>
</protein>
<dbReference type="GO" id="GO:0004197">
    <property type="term" value="F:cysteine-type endopeptidase activity"/>
    <property type="evidence" value="ECO:0007669"/>
    <property type="project" value="InterPro"/>
</dbReference>
<dbReference type="SUPFAM" id="SSF52129">
    <property type="entry name" value="Caspase-like"/>
    <property type="match status" value="1"/>
</dbReference>
<dbReference type="Proteomes" id="UP000023152">
    <property type="component" value="Unassembled WGS sequence"/>
</dbReference>
<dbReference type="EMBL" id="ASPP01037350">
    <property type="protein sequence ID" value="ETO01809.1"/>
    <property type="molecule type" value="Genomic_DNA"/>
</dbReference>
<dbReference type="InterPro" id="IPR052039">
    <property type="entry name" value="Caspase-related_regulators"/>
</dbReference>
<keyword evidence="4" id="KW-1185">Reference proteome</keyword>
<organism evidence="3 4">
    <name type="scientific">Reticulomyxa filosa</name>
    <dbReference type="NCBI Taxonomy" id="46433"/>
    <lineage>
        <taxon>Eukaryota</taxon>
        <taxon>Sar</taxon>
        <taxon>Rhizaria</taxon>
        <taxon>Retaria</taxon>
        <taxon>Foraminifera</taxon>
        <taxon>Monothalamids</taxon>
        <taxon>Reticulomyxidae</taxon>
        <taxon>Reticulomyxa</taxon>
    </lineage>
</organism>
<reference evidence="3 4" key="1">
    <citation type="journal article" date="2013" name="Curr. Biol.">
        <title>The Genome of the Foraminiferan Reticulomyxa filosa.</title>
        <authorList>
            <person name="Glockner G."/>
            <person name="Hulsmann N."/>
            <person name="Schleicher M."/>
            <person name="Noegel A.A."/>
            <person name="Eichinger L."/>
            <person name="Gallinger C."/>
            <person name="Pawlowski J."/>
            <person name="Sierra R."/>
            <person name="Euteneuer U."/>
            <person name="Pillet L."/>
            <person name="Moustafa A."/>
            <person name="Platzer M."/>
            <person name="Groth M."/>
            <person name="Szafranski K."/>
            <person name="Schliwa M."/>
        </authorList>
    </citation>
    <scope>NUCLEOTIDE SEQUENCE [LARGE SCALE GENOMIC DNA]</scope>
</reference>
<dbReference type="AlphaFoldDB" id="X6LJL9"/>
<dbReference type="GO" id="GO:0006508">
    <property type="term" value="P:proteolysis"/>
    <property type="evidence" value="ECO:0007669"/>
    <property type="project" value="InterPro"/>
</dbReference>
<proteinExistence type="inferred from homology"/>
<dbReference type="InterPro" id="IPR015915">
    <property type="entry name" value="Kelch-typ_b-propeller"/>
</dbReference>
<comment type="caution">
    <text evidence="3">The sequence shown here is derived from an EMBL/GenBank/DDBJ whole genome shotgun (WGS) entry which is preliminary data.</text>
</comment>
<name>X6LJL9_RETFI</name>
<dbReference type="PANTHER" id="PTHR22576">
    <property type="entry name" value="MUCOSA ASSOCIATED LYMPHOID TISSUE LYMPHOMA TRANSLOCATION PROTEIN 1/PARACASPASE"/>
    <property type="match status" value="1"/>
</dbReference>